<dbReference type="InterPro" id="IPR051932">
    <property type="entry name" value="Bact_StressResp_Reg"/>
</dbReference>
<dbReference type="PANTHER" id="PTHR33745">
    <property type="entry name" value="RSBT ANTAGONIST PROTEIN RSBS-RELATED"/>
    <property type="match status" value="1"/>
</dbReference>
<dbReference type="STRING" id="383372.Rcas_1239"/>
<organism evidence="4 5">
    <name type="scientific">Roseiflexus castenholzii (strain DSM 13941 / HLO8)</name>
    <dbReference type="NCBI Taxonomy" id="383372"/>
    <lineage>
        <taxon>Bacteria</taxon>
        <taxon>Bacillati</taxon>
        <taxon>Chloroflexota</taxon>
        <taxon>Chloroflexia</taxon>
        <taxon>Chloroflexales</taxon>
        <taxon>Roseiflexineae</taxon>
        <taxon>Roseiflexaceae</taxon>
        <taxon>Roseiflexus</taxon>
    </lineage>
</organism>
<accession>A7NIN6</accession>
<gene>
    <name evidence="4" type="ordered locus">Rcas_1239</name>
</gene>
<dbReference type="InterPro" id="IPR036513">
    <property type="entry name" value="STAS_dom_sf"/>
</dbReference>
<feature type="transmembrane region" description="Helical" evidence="2">
    <location>
        <begin position="60"/>
        <end position="77"/>
    </location>
</feature>
<feature type="coiled-coil region" evidence="1">
    <location>
        <begin position="148"/>
        <end position="196"/>
    </location>
</feature>
<feature type="transmembrane region" description="Helical" evidence="2">
    <location>
        <begin position="107"/>
        <end position="128"/>
    </location>
</feature>
<feature type="domain" description="STAS" evidence="3">
    <location>
        <begin position="204"/>
        <end position="314"/>
    </location>
</feature>
<dbReference type="PROSITE" id="PS50801">
    <property type="entry name" value="STAS"/>
    <property type="match status" value="1"/>
</dbReference>
<dbReference type="EMBL" id="CP000804">
    <property type="protein sequence ID" value="ABU57336.1"/>
    <property type="molecule type" value="Genomic_DNA"/>
</dbReference>
<evidence type="ECO:0000256" key="2">
    <source>
        <dbReference type="SAM" id="Phobius"/>
    </source>
</evidence>
<name>A7NIN6_ROSCS</name>
<feature type="transmembrane region" description="Helical" evidence="2">
    <location>
        <begin position="134"/>
        <end position="155"/>
    </location>
</feature>
<keyword evidence="2" id="KW-0472">Membrane</keyword>
<dbReference type="Pfam" id="PF01740">
    <property type="entry name" value="STAS"/>
    <property type="match status" value="1"/>
</dbReference>
<keyword evidence="5" id="KW-1185">Reference proteome</keyword>
<feature type="transmembrane region" description="Helical" evidence="2">
    <location>
        <begin position="7"/>
        <end position="27"/>
    </location>
</feature>
<dbReference type="eggNOG" id="COG1366">
    <property type="taxonomic scope" value="Bacteria"/>
</dbReference>
<dbReference type="Proteomes" id="UP000000263">
    <property type="component" value="Chromosome"/>
</dbReference>
<dbReference type="CDD" id="cd07041">
    <property type="entry name" value="STAS_RsbR_RsbS_like"/>
    <property type="match status" value="1"/>
</dbReference>
<dbReference type="KEGG" id="rca:Rcas_1239"/>
<keyword evidence="2" id="KW-1133">Transmembrane helix</keyword>
<dbReference type="PANTHER" id="PTHR33745:SF1">
    <property type="entry name" value="RSBT ANTAGONIST PROTEIN RSBS"/>
    <property type="match status" value="1"/>
</dbReference>
<protein>
    <submittedName>
        <fullName evidence="4">Anti-sigma-factor antagonist</fullName>
    </submittedName>
</protein>
<dbReference type="Gene3D" id="3.30.750.24">
    <property type="entry name" value="STAS domain"/>
    <property type="match status" value="1"/>
</dbReference>
<keyword evidence="2" id="KW-0812">Transmembrane</keyword>
<dbReference type="SUPFAM" id="SSF52091">
    <property type="entry name" value="SpoIIaa-like"/>
    <property type="match status" value="1"/>
</dbReference>
<keyword evidence="1" id="KW-0175">Coiled coil</keyword>
<proteinExistence type="predicted"/>
<sequence>MMITQRQVTIGALAIVTGGNILFSILLGLNQGVSGATVPGISAIIDLVLLMAYLRGWSHAPNVLIVIVSVTAAFALNTLPRDGVVGIPMALLFPAALALAMTTPPWLIAGATLTAAIYIARVFTSGFALNVVEFIVYVMLVGILLLARAVLNATAQQADEARRRAEQAQARTEEQARALEAANAAQQAQLDEQRRLLDLVATLETPAITLANGVLFAPIVGHLDSRRSARFTARLLKVAHDQRAHHVIIDISGVSTVDTAVAQALISAAQALKLLGCRVTLSGISSEVALTLTQQNVSLRDIATARSPQEALTM</sequence>
<dbReference type="HOGENOM" id="CLU_066001_1_0_0"/>
<dbReference type="OrthoDB" id="9812260at2"/>
<evidence type="ECO:0000313" key="5">
    <source>
        <dbReference type="Proteomes" id="UP000000263"/>
    </source>
</evidence>
<reference evidence="4 5" key="1">
    <citation type="submission" date="2007-08" db="EMBL/GenBank/DDBJ databases">
        <title>Complete sequence of Roseiflexus castenholzii DSM 13941.</title>
        <authorList>
            <consortium name="US DOE Joint Genome Institute"/>
            <person name="Copeland A."/>
            <person name="Lucas S."/>
            <person name="Lapidus A."/>
            <person name="Barry K."/>
            <person name="Glavina del Rio T."/>
            <person name="Dalin E."/>
            <person name="Tice H."/>
            <person name="Pitluck S."/>
            <person name="Thompson L.S."/>
            <person name="Brettin T."/>
            <person name="Bruce D."/>
            <person name="Detter J.C."/>
            <person name="Han C."/>
            <person name="Tapia R."/>
            <person name="Schmutz J."/>
            <person name="Larimer F."/>
            <person name="Land M."/>
            <person name="Hauser L."/>
            <person name="Kyrpides N."/>
            <person name="Mikhailova N."/>
            <person name="Bryant D.A."/>
            <person name="Hanada S."/>
            <person name="Tsukatani Y."/>
            <person name="Richardson P."/>
        </authorList>
    </citation>
    <scope>NUCLEOTIDE SEQUENCE [LARGE SCALE GENOMIC DNA]</scope>
    <source>
        <strain evidence="5">DSM 13941 / HLO8</strain>
    </source>
</reference>
<evidence type="ECO:0000259" key="3">
    <source>
        <dbReference type="PROSITE" id="PS50801"/>
    </source>
</evidence>
<feature type="transmembrane region" description="Helical" evidence="2">
    <location>
        <begin position="33"/>
        <end position="53"/>
    </location>
</feature>
<evidence type="ECO:0000313" key="4">
    <source>
        <dbReference type="EMBL" id="ABU57336.1"/>
    </source>
</evidence>
<evidence type="ECO:0000256" key="1">
    <source>
        <dbReference type="SAM" id="Coils"/>
    </source>
</evidence>
<dbReference type="InterPro" id="IPR002645">
    <property type="entry name" value="STAS_dom"/>
</dbReference>
<dbReference type="RefSeq" id="WP_012119766.1">
    <property type="nucleotide sequence ID" value="NC_009767.1"/>
</dbReference>
<dbReference type="AlphaFoldDB" id="A7NIN6"/>